<comment type="caution">
    <text evidence="5">The sequence shown here is derived from an EMBL/GenBank/DDBJ whole genome shotgun (WGS) entry which is preliminary data.</text>
</comment>
<feature type="domain" description="ELP1 alpha-solenoid" evidence="3">
    <location>
        <begin position="303"/>
        <end position="503"/>
    </location>
</feature>
<evidence type="ECO:0000259" key="1">
    <source>
        <dbReference type="Pfam" id="PF23797"/>
    </source>
</evidence>
<dbReference type="EMBL" id="JARKHS020015575">
    <property type="protein sequence ID" value="KAK8774310.1"/>
    <property type="molecule type" value="Genomic_DNA"/>
</dbReference>
<dbReference type="InterPro" id="IPR056167">
    <property type="entry name" value="A-sol_ELP1"/>
</dbReference>
<feature type="domain" description="ELP1 three-helical bundle" evidence="4">
    <location>
        <begin position="688"/>
        <end position="849"/>
    </location>
</feature>
<evidence type="ECO:0000259" key="4">
    <source>
        <dbReference type="Pfam" id="PF23936"/>
    </source>
</evidence>
<dbReference type="InterPro" id="IPR056166">
    <property type="entry name" value="TPR_ELP1"/>
</dbReference>
<dbReference type="PANTHER" id="PTHR12747:SF0">
    <property type="entry name" value="ELONGATOR COMPLEX PROTEIN 1"/>
    <property type="match status" value="1"/>
</dbReference>
<dbReference type="InterPro" id="IPR006849">
    <property type="entry name" value="Elp1"/>
</dbReference>
<protein>
    <submittedName>
        <fullName evidence="5">Uncharacterized protein</fullName>
    </submittedName>
</protein>
<dbReference type="Proteomes" id="UP001321473">
    <property type="component" value="Unassembled WGS sequence"/>
</dbReference>
<dbReference type="GO" id="GO:0002926">
    <property type="term" value="P:tRNA wobble base 5-methoxycarbonylmethyl-2-thiouridinylation"/>
    <property type="evidence" value="ECO:0007669"/>
    <property type="project" value="TreeGrafter"/>
</dbReference>
<evidence type="ECO:0000259" key="3">
    <source>
        <dbReference type="Pfam" id="PF23925"/>
    </source>
</evidence>
<sequence length="907" mass="101838">MCSYRVKTTAFIDQVAFGVGQHGDDFVIALGGHNSLLFVLSSPEGFVKPHTESCTLQLEGAGGRNGFKVTSPVPECYGPYRIEFDGIEVPQHTLSLHHWTWPSKDYVLCVCTSEESHHLLRVDIRHGEQTRLVAKSLCVLEDSVLTLSTNLDGTVVCLQYQDGSCSTLTPEGTLAPWLRSDGIQLELPRPCTTAAVGEVLKQPKVIALSDRFELFCDDVKVCDDCTSFKLHGKFLLLTTHHHTLRCLLLDFDLANLLNGKSVESLNDAPRELESGSLLVTSVPVNGRVVLQLPRGNLETISPRALVLDRVCDHLDRREYGDAFLLMKVNRIDLNLLCDHDPSAFLSNLSEFAKQVKEPADLNLFLTALTDKDISVTMYASAYRARNRVPFAFKKSKRDEVCDALRGVLEHLDRDRYLLSILTCHAKKTEPELDEALSKIYDLKGSANKAGITCEAALKYLFYLVDRKDLFDVALGTYNFDIVLMVAEKSQKDPKEYVPFLNQLNKLEPNYRRFKIDMHLERYKKALKNISLCGEAHFSECLNLIKSQRLYTTALNLFPEGSHECKEVWGIYGDYLFEKKHYEEAGLVYRRCGKLEKAMRAFEICLNWNLLLSTAYQLQYDGESLRALASRMTDALLLAKRHAEAAEISEAFLKDEEQTIHILLEAHMWDAALAKIYHFGRPEFREQLWKPAVKSEAESMLETVDSLKSTWSKHATRLALVRQLKANEEQGEGDVDDGAFSDVASVTSRTVGGSVAGGSSLSGSIATMRTSRNRKKQERKKYMLKEGSRYEDLALVIALAEVASSTDKLQEECRDLLRALVLCGLDEDARSLQYGFAALLDTIEKSIPSVWPPETAESSLPLGPHSSSTLIAEAVQKQKIVEHVISDPALRQPPTLRRNFCWKLQMLS</sequence>
<feature type="domain" description="ELP1 N-terminal second beta-propeller" evidence="1">
    <location>
        <begin position="90"/>
        <end position="279"/>
    </location>
</feature>
<dbReference type="Pfam" id="PF23878">
    <property type="entry name" value="TPR_ELP1"/>
    <property type="match status" value="1"/>
</dbReference>
<organism evidence="5 6">
    <name type="scientific">Amblyomma americanum</name>
    <name type="common">Lone star tick</name>
    <dbReference type="NCBI Taxonomy" id="6943"/>
    <lineage>
        <taxon>Eukaryota</taxon>
        <taxon>Metazoa</taxon>
        <taxon>Ecdysozoa</taxon>
        <taxon>Arthropoda</taxon>
        <taxon>Chelicerata</taxon>
        <taxon>Arachnida</taxon>
        <taxon>Acari</taxon>
        <taxon>Parasitiformes</taxon>
        <taxon>Ixodida</taxon>
        <taxon>Ixodoidea</taxon>
        <taxon>Ixodidae</taxon>
        <taxon>Amblyomminae</taxon>
        <taxon>Amblyomma</taxon>
    </lineage>
</organism>
<dbReference type="Pfam" id="PF23925">
    <property type="entry name" value="A-sol_ELP1"/>
    <property type="match status" value="1"/>
</dbReference>
<dbReference type="GO" id="GO:0033588">
    <property type="term" value="C:elongator holoenzyme complex"/>
    <property type="evidence" value="ECO:0007669"/>
    <property type="project" value="InterPro"/>
</dbReference>
<dbReference type="GO" id="GO:0005829">
    <property type="term" value="C:cytosol"/>
    <property type="evidence" value="ECO:0007669"/>
    <property type="project" value="TreeGrafter"/>
</dbReference>
<evidence type="ECO:0000259" key="2">
    <source>
        <dbReference type="Pfam" id="PF23878"/>
    </source>
</evidence>
<reference evidence="5 6" key="1">
    <citation type="journal article" date="2023" name="Arcadia Sci">
        <title>De novo assembly of a long-read Amblyomma americanum tick genome.</title>
        <authorList>
            <person name="Chou S."/>
            <person name="Poskanzer K.E."/>
            <person name="Rollins M."/>
            <person name="Thuy-Boun P.S."/>
        </authorList>
    </citation>
    <scope>NUCLEOTIDE SEQUENCE [LARGE SCALE GENOMIC DNA]</scope>
    <source>
        <strain evidence="5">F_SG_1</strain>
        <tissue evidence="5">Salivary glands</tissue>
    </source>
</reference>
<dbReference type="PANTHER" id="PTHR12747">
    <property type="entry name" value="ELONGATOR COMPLEX PROTEIN 1"/>
    <property type="match status" value="1"/>
</dbReference>
<evidence type="ECO:0000313" key="6">
    <source>
        <dbReference type="Proteomes" id="UP001321473"/>
    </source>
</evidence>
<feature type="domain" description="ELP1 TPR" evidence="2">
    <location>
        <begin position="510"/>
        <end position="666"/>
    </location>
</feature>
<accession>A0AAQ4EI10</accession>
<proteinExistence type="predicted"/>
<dbReference type="InterPro" id="IPR056165">
    <property type="entry name" value="Beta-prop_ELP1_2nd"/>
</dbReference>
<dbReference type="GO" id="GO:0000049">
    <property type="term" value="F:tRNA binding"/>
    <property type="evidence" value="ECO:0007669"/>
    <property type="project" value="TreeGrafter"/>
</dbReference>
<gene>
    <name evidence="5" type="ORF">V5799_011158</name>
</gene>
<dbReference type="InterPro" id="IPR056169">
    <property type="entry name" value="HB_ELP1"/>
</dbReference>
<evidence type="ECO:0000313" key="5">
    <source>
        <dbReference type="EMBL" id="KAK8774310.1"/>
    </source>
</evidence>
<dbReference type="Pfam" id="PF23936">
    <property type="entry name" value="HB_ELP1"/>
    <property type="match status" value="1"/>
</dbReference>
<keyword evidence="6" id="KW-1185">Reference proteome</keyword>
<dbReference type="Pfam" id="PF23797">
    <property type="entry name" value="Beta-prop_ELP1_2nd"/>
    <property type="match status" value="1"/>
</dbReference>
<dbReference type="AlphaFoldDB" id="A0AAQ4EI10"/>
<name>A0AAQ4EI10_AMBAM</name>